<organism evidence="2 3">
    <name type="scientific">Apostasia shenzhenica</name>
    <dbReference type="NCBI Taxonomy" id="1088818"/>
    <lineage>
        <taxon>Eukaryota</taxon>
        <taxon>Viridiplantae</taxon>
        <taxon>Streptophyta</taxon>
        <taxon>Embryophyta</taxon>
        <taxon>Tracheophyta</taxon>
        <taxon>Spermatophyta</taxon>
        <taxon>Magnoliopsida</taxon>
        <taxon>Liliopsida</taxon>
        <taxon>Asparagales</taxon>
        <taxon>Orchidaceae</taxon>
        <taxon>Apostasioideae</taxon>
        <taxon>Apostasia</taxon>
    </lineage>
</organism>
<feature type="region of interest" description="Disordered" evidence="1">
    <location>
        <begin position="1"/>
        <end position="78"/>
    </location>
</feature>
<reference evidence="2 3" key="1">
    <citation type="journal article" date="2017" name="Nature">
        <title>The Apostasia genome and the evolution of orchids.</title>
        <authorList>
            <person name="Zhang G.Q."/>
            <person name="Liu K.W."/>
            <person name="Li Z."/>
            <person name="Lohaus R."/>
            <person name="Hsiao Y.Y."/>
            <person name="Niu S.C."/>
            <person name="Wang J.Y."/>
            <person name="Lin Y.C."/>
            <person name="Xu Q."/>
            <person name="Chen L.J."/>
            <person name="Yoshida K."/>
            <person name="Fujiwara S."/>
            <person name="Wang Z.W."/>
            <person name="Zhang Y.Q."/>
            <person name="Mitsuda N."/>
            <person name="Wang M."/>
            <person name="Liu G.H."/>
            <person name="Pecoraro L."/>
            <person name="Huang H.X."/>
            <person name="Xiao X.J."/>
            <person name="Lin M."/>
            <person name="Wu X.Y."/>
            <person name="Wu W.L."/>
            <person name="Chen Y.Y."/>
            <person name="Chang S.B."/>
            <person name="Sakamoto S."/>
            <person name="Ohme-Takagi M."/>
            <person name="Yagi M."/>
            <person name="Zeng S.J."/>
            <person name="Shen C.Y."/>
            <person name="Yeh C.M."/>
            <person name="Luo Y.B."/>
            <person name="Tsai W.C."/>
            <person name="Van de Peer Y."/>
            <person name="Liu Z.J."/>
        </authorList>
    </citation>
    <scope>NUCLEOTIDE SEQUENCE [LARGE SCALE GENOMIC DNA]</scope>
    <source>
        <strain evidence="3">cv. Shenzhen</strain>
        <tissue evidence="2">Stem</tissue>
    </source>
</reference>
<evidence type="ECO:0000256" key="1">
    <source>
        <dbReference type="SAM" id="MobiDB-lite"/>
    </source>
</evidence>
<feature type="region of interest" description="Disordered" evidence="1">
    <location>
        <begin position="117"/>
        <end position="140"/>
    </location>
</feature>
<gene>
    <name evidence="2" type="ORF">AXF42_Ash016282</name>
</gene>
<evidence type="ECO:0000313" key="2">
    <source>
        <dbReference type="EMBL" id="PKA47936.1"/>
    </source>
</evidence>
<accession>A0A2H9ZXD5</accession>
<feature type="compositionally biased region" description="Basic and acidic residues" evidence="1">
    <location>
        <begin position="130"/>
        <end position="140"/>
    </location>
</feature>
<protein>
    <submittedName>
        <fullName evidence="2">Uncharacterized protein</fullName>
    </submittedName>
</protein>
<dbReference type="AlphaFoldDB" id="A0A2H9ZXD5"/>
<proteinExistence type="predicted"/>
<evidence type="ECO:0000313" key="3">
    <source>
        <dbReference type="Proteomes" id="UP000236161"/>
    </source>
</evidence>
<sequence length="140" mass="14510">MPKNPPGRCDLGMDSGDPPPCATARSGGGGGLDFGAGSQCGADEEGRQGGPRSPSSPGGCDGIATCRRTTEKGGEGEGSVSLALDSLNSILLHFELVVDEITWTFDQVKLRPRGFNLTSSPTSQDNPDNLGHEVTEHRLS</sequence>
<dbReference type="EMBL" id="KZ453008">
    <property type="protein sequence ID" value="PKA47936.1"/>
    <property type="molecule type" value="Genomic_DNA"/>
</dbReference>
<keyword evidence="3" id="KW-1185">Reference proteome</keyword>
<feature type="compositionally biased region" description="Polar residues" evidence="1">
    <location>
        <begin position="117"/>
        <end position="127"/>
    </location>
</feature>
<name>A0A2H9ZXD5_9ASPA</name>
<dbReference type="Proteomes" id="UP000236161">
    <property type="component" value="Unassembled WGS sequence"/>
</dbReference>